<dbReference type="Gene3D" id="3.30.200.20">
    <property type="entry name" value="Phosphorylase Kinase, domain 1"/>
    <property type="match status" value="1"/>
</dbReference>
<dbReference type="Pfam" id="PF00069">
    <property type="entry name" value="Pkinase"/>
    <property type="match status" value="1"/>
</dbReference>
<dbReference type="RefSeq" id="WP_081792179.1">
    <property type="nucleotide sequence ID" value="NZ_QTTP01000001.1"/>
</dbReference>
<evidence type="ECO:0000259" key="12">
    <source>
        <dbReference type="PROSITE" id="PS50011"/>
    </source>
</evidence>
<dbReference type="PANTHER" id="PTHR43289">
    <property type="entry name" value="MITOGEN-ACTIVATED PROTEIN KINASE KINASE KINASE 20-RELATED"/>
    <property type="match status" value="1"/>
</dbReference>
<keyword evidence="2" id="KW-0723">Serine/threonine-protein kinase</keyword>
<dbReference type="GO" id="GO:0005524">
    <property type="term" value="F:ATP binding"/>
    <property type="evidence" value="ECO:0007669"/>
    <property type="project" value="UniProtKB-UniRule"/>
</dbReference>
<dbReference type="InterPro" id="IPR058245">
    <property type="entry name" value="NreC/VraR/RcsB-like_REC"/>
</dbReference>
<dbReference type="PROSITE" id="PS00622">
    <property type="entry name" value="HTH_LUXR_1"/>
    <property type="match status" value="1"/>
</dbReference>
<evidence type="ECO:0000256" key="9">
    <source>
        <dbReference type="PROSITE-ProRule" id="PRU00169"/>
    </source>
</evidence>
<dbReference type="InterPro" id="IPR001789">
    <property type="entry name" value="Sig_transdc_resp-reg_receiver"/>
</dbReference>
<organism evidence="15 16">
    <name type="scientific">Rhodococcus wratislaviensis</name>
    <name type="common">Tsukamurella wratislaviensis</name>
    <dbReference type="NCBI Taxonomy" id="44752"/>
    <lineage>
        <taxon>Bacteria</taxon>
        <taxon>Bacillati</taxon>
        <taxon>Actinomycetota</taxon>
        <taxon>Actinomycetes</taxon>
        <taxon>Mycobacteriales</taxon>
        <taxon>Nocardiaceae</taxon>
        <taxon>Rhodococcus</taxon>
    </lineage>
</organism>
<gene>
    <name evidence="15" type="primary">pknK_10</name>
    <name evidence="15" type="ORF">NCTC13229_03336</name>
</gene>
<dbReference type="PROSITE" id="PS50110">
    <property type="entry name" value="RESPONSE_REGULATORY"/>
    <property type="match status" value="1"/>
</dbReference>
<evidence type="ECO:0000256" key="11">
    <source>
        <dbReference type="SAM" id="MobiDB-lite"/>
    </source>
</evidence>
<dbReference type="SMART" id="SM00421">
    <property type="entry name" value="HTH_LUXR"/>
    <property type="match status" value="1"/>
</dbReference>
<reference evidence="15 16" key="1">
    <citation type="submission" date="2018-06" db="EMBL/GenBank/DDBJ databases">
        <authorList>
            <consortium name="Pathogen Informatics"/>
            <person name="Doyle S."/>
        </authorList>
    </citation>
    <scope>NUCLEOTIDE SEQUENCE [LARGE SCALE GENOMIC DNA]</scope>
    <source>
        <strain evidence="15 16">NCTC13229</strain>
    </source>
</reference>
<keyword evidence="4 15" id="KW-0808">Transferase</keyword>
<evidence type="ECO:0000256" key="4">
    <source>
        <dbReference type="ARBA" id="ARBA00022679"/>
    </source>
</evidence>
<dbReference type="GO" id="GO:0003677">
    <property type="term" value="F:DNA binding"/>
    <property type="evidence" value="ECO:0007669"/>
    <property type="project" value="UniProtKB-KW"/>
</dbReference>
<name>A0AB38FEW5_RHOWR</name>
<protein>
    <recommendedName>
        <fullName evidence="1">non-specific serine/threonine protein kinase</fullName>
        <ecNumber evidence="1">2.7.11.1</ecNumber>
    </recommendedName>
</protein>
<evidence type="ECO:0000256" key="3">
    <source>
        <dbReference type="ARBA" id="ARBA00022553"/>
    </source>
</evidence>
<dbReference type="Pfam" id="PF00196">
    <property type="entry name" value="GerE"/>
    <property type="match status" value="1"/>
</dbReference>
<accession>A0AB38FEW5</accession>
<evidence type="ECO:0000256" key="7">
    <source>
        <dbReference type="ARBA" id="ARBA00022840"/>
    </source>
</evidence>
<evidence type="ECO:0000256" key="1">
    <source>
        <dbReference type="ARBA" id="ARBA00012513"/>
    </source>
</evidence>
<dbReference type="InterPro" id="IPR000719">
    <property type="entry name" value="Prot_kinase_dom"/>
</dbReference>
<dbReference type="PROSITE" id="PS50043">
    <property type="entry name" value="HTH_LUXR_2"/>
    <property type="match status" value="1"/>
</dbReference>
<feature type="modified residue" description="4-aspartylphosphate" evidence="9">
    <location>
        <position position="381"/>
    </location>
</feature>
<keyword evidence="3 9" id="KW-0597">Phosphoprotein</keyword>
<dbReference type="Pfam" id="PF00072">
    <property type="entry name" value="Response_reg"/>
    <property type="match status" value="1"/>
</dbReference>
<dbReference type="EC" id="2.7.11.1" evidence="1"/>
<dbReference type="Proteomes" id="UP000251211">
    <property type="component" value="Unassembled WGS sequence"/>
</dbReference>
<dbReference type="GO" id="GO:0000160">
    <property type="term" value="P:phosphorelay signal transduction system"/>
    <property type="evidence" value="ECO:0007669"/>
    <property type="project" value="InterPro"/>
</dbReference>
<dbReference type="PROSITE" id="PS00107">
    <property type="entry name" value="PROTEIN_KINASE_ATP"/>
    <property type="match status" value="1"/>
</dbReference>
<dbReference type="GO" id="GO:0004674">
    <property type="term" value="F:protein serine/threonine kinase activity"/>
    <property type="evidence" value="ECO:0007669"/>
    <property type="project" value="UniProtKB-KW"/>
</dbReference>
<dbReference type="GO" id="GO:0006355">
    <property type="term" value="P:regulation of DNA-templated transcription"/>
    <property type="evidence" value="ECO:0007669"/>
    <property type="project" value="InterPro"/>
</dbReference>
<dbReference type="PANTHER" id="PTHR43289:SF6">
    <property type="entry name" value="SERINE_THREONINE-PROTEIN KINASE NEKL-3"/>
    <property type="match status" value="1"/>
</dbReference>
<feature type="domain" description="Protein kinase" evidence="12">
    <location>
        <begin position="26"/>
        <end position="293"/>
    </location>
</feature>
<dbReference type="SMART" id="SM00220">
    <property type="entry name" value="S_TKc"/>
    <property type="match status" value="1"/>
</dbReference>
<dbReference type="CDD" id="cd17535">
    <property type="entry name" value="REC_NarL-like"/>
    <property type="match status" value="1"/>
</dbReference>
<dbReference type="PRINTS" id="PR00038">
    <property type="entry name" value="HTHLUXR"/>
</dbReference>
<dbReference type="InterPro" id="IPR011006">
    <property type="entry name" value="CheY-like_superfamily"/>
</dbReference>
<evidence type="ECO:0000313" key="15">
    <source>
        <dbReference type="EMBL" id="SPZ39857.1"/>
    </source>
</evidence>
<evidence type="ECO:0000256" key="5">
    <source>
        <dbReference type="ARBA" id="ARBA00022741"/>
    </source>
</evidence>
<sequence length="543" mass="58496">MAEFHPPATRSDPLGAIAVELAAAGFDDAQEVGRGGFGAVYRCRQRSLERTVAVKVLTAAALDSDNLDRFLREQHAMGKLSGHPNIVSIFQSGTTESGVPYIVMQYHPRDSLNALIREAGPLSWQDSLHIGVKIAGALETAHRRATLHRDIKPANILLTEYGEPQLTDFGIARIAGGFETATGLISGSPAFTAPEVLQGETPTPASDLYSLGATLLCALNGHTGTERPRTDQTATQVPQTTDATPPDTTLSDVPADVRSAINHAMAGNVEDRPATAAEFGEELRRIQRRHGLTVDDMAVPTDNGDDHAREHPQSARARANSDSSPVTTRLRVILAEDDVLLREGVASLLTRSGFDVLEQAGDATTLLELVRARAPDLVMVDIRMPPTHTTEGLDAARAIREEFPAVGILVLSAHADVEHAMELLASGRGIGYLLKSRITDVEDFIDTLQRIAAGASVVDPALVQELVSVRRRNDPLAALSAREREVLALMAEGRSNSGIARRLWVTEGTVEKHVRSILTKLNLPETGDDHRRVLAVVTFLEAH</sequence>
<feature type="domain" description="Response regulatory" evidence="14">
    <location>
        <begin position="331"/>
        <end position="450"/>
    </location>
</feature>
<dbReference type="PROSITE" id="PS50011">
    <property type="entry name" value="PROTEIN_KINASE_DOM"/>
    <property type="match status" value="1"/>
</dbReference>
<feature type="domain" description="HTH luxR-type" evidence="13">
    <location>
        <begin position="472"/>
        <end position="543"/>
    </location>
</feature>
<evidence type="ECO:0000259" key="14">
    <source>
        <dbReference type="PROSITE" id="PS50110"/>
    </source>
</evidence>
<feature type="compositionally biased region" description="Basic and acidic residues" evidence="11">
    <location>
        <begin position="304"/>
        <end position="313"/>
    </location>
</feature>
<proteinExistence type="predicted"/>
<evidence type="ECO:0000256" key="8">
    <source>
        <dbReference type="ARBA" id="ARBA00023125"/>
    </source>
</evidence>
<feature type="region of interest" description="Disordered" evidence="11">
    <location>
        <begin position="222"/>
        <end position="251"/>
    </location>
</feature>
<dbReference type="InterPro" id="IPR000792">
    <property type="entry name" value="Tscrpt_reg_LuxR_C"/>
</dbReference>
<feature type="binding site" evidence="10">
    <location>
        <position position="55"/>
    </location>
    <ligand>
        <name>ATP</name>
        <dbReference type="ChEBI" id="CHEBI:30616"/>
    </ligand>
</feature>
<evidence type="ECO:0000256" key="6">
    <source>
        <dbReference type="ARBA" id="ARBA00022777"/>
    </source>
</evidence>
<dbReference type="CDD" id="cd14014">
    <property type="entry name" value="STKc_PknB_like"/>
    <property type="match status" value="1"/>
</dbReference>
<feature type="region of interest" description="Disordered" evidence="11">
    <location>
        <begin position="296"/>
        <end position="323"/>
    </location>
</feature>
<keyword evidence="6" id="KW-0418">Kinase</keyword>
<evidence type="ECO:0000256" key="2">
    <source>
        <dbReference type="ARBA" id="ARBA00022527"/>
    </source>
</evidence>
<keyword evidence="8" id="KW-0238">DNA-binding</keyword>
<comment type="caution">
    <text evidence="15">The sequence shown here is derived from an EMBL/GenBank/DDBJ whole genome shotgun (WGS) entry which is preliminary data.</text>
</comment>
<dbReference type="InterPro" id="IPR016032">
    <property type="entry name" value="Sig_transdc_resp-reg_C-effctor"/>
</dbReference>
<dbReference type="CDD" id="cd06170">
    <property type="entry name" value="LuxR_C_like"/>
    <property type="match status" value="1"/>
</dbReference>
<keyword evidence="7 10" id="KW-0067">ATP-binding</keyword>
<dbReference type="InterPro" id="IPR011009">
    <property type="entry name" value="Kinase-like_dom_sf"/>
</dbReference>
<dbReference type="InterPro" id="IPR017441">
    <property type="entry name" value="Protein_kinase_ATP_BS"/>
</dbReference>
<evidence type="ECO:0000259" key="13">
    <source>
        <dbReference type="PROSITE" id="PS50043"/>
    </source>
</evidence>
<dbReference type="AlphaFoldDB" id="A0AB38FEW5"/>
<evidence type="ECO:0000256" key="10">
    <source>
        <dbReference type="PROSITE-ProRule" id="PRU10141"/>
    </source>
</evidence>
<evidence type="ECO:0000313" key="16">
    <source>
        <dbReference type="Proteomes" id="UP000251211"/>
    </source>
</evidence>
<dbReference type="Gene3D" id="1.10.510.10">
    <property type="entry name" value="Transferase(Phosphotransferase) domain 1"/>
    <property type="match status" value="1"/>
</dbReference>
<dbReference type="SUPFAM" id="SSF52172">
    <property type="entry name" value="CheY-like"/>
    <property type="match status" value="1"/>
</dbReference>
<dbReference type="SMART" id="SM00448">
    <property type="entry name" value="REC"/>
    <property type="match status" value="1"/>
</dbReference>
<dbReference type="EMBL" id="UAUI01000011">
    <property type="protein sequence ID" value="SPZ39857.1"/>
    <property type="molecule type" value="Genomic_DNA"/>
</dbReference>
<feature type="compositionally biased region" description="Low complexity" evidence="11">
    <location>
        <begin position="231"/>
        <end position="249"/>
    </location>
</feature>
<dbReference type="SUPFAM" id="SSF56112">
    <property type="entry name" value="Protein kinase-like (PK-like)"/>
    <property type="match status" value="1"/>
</dbReference>
<dbReference type="Gene3D" id="3.40.50.2300">
    <property type="match status" value="1"/>
</dbReference>
<keyword evidence="5 10" id="KW-0547">Nucleotide-binding</keyword>
<dbReference type="SUPFAM" id="SSF46894">
    <property type="entry name" value="C-terminal effector domain of the bipartite response regulators"/>
    <property type="match status" value="1"/>
</dbReference>